<keyword evidence="3" id="KW-1185">Reference proteome</keyword>
<protein>
    <submittedName>
        <fullName evidence="2">Uncharacterized protein</fullName>
    </submittedName>
</protein>
<feature type="region of interest" description="Disordered" evidence="1">
    <location>
        <begin position="108"/>
        <end position="135"/>
    </location>
</feature>
<dbReference type="EMBL" id="JANPWB010000012">
    <property type="protein sequence ID" value="KAJ1117625.1"/>
    <property type="molecule type" value="Genomic_DNA"/>
</dbReference>
<gene>
    <name evidence="2" type="ORF">NDU88_005822</name>
</gene>
<evidence type="ECO:0000313" key="2">
    <source>
        <dbReference type="EMBL" id="KAJ1117625.1"/>
    </source>
</evidence>
<proteinExistence type="predicted"/>
<sequence length="135" mass="14943">MLVDMAVVFFKCYKEALQVPVTMLHLTTGDIWERLTAEVLNTYRHSRALFGIQTTGTKGPKTVGGGLPKRSVLMGSKRSDEDFGATSYSGNHPVSNVDQDILLTARKTSKQKVRMGNTGKDLQWDYSSTEQLSEA</sequence>
<evidence type="ECO:0000313" key="3">
    <source>
        <dbReference type="Proteomes" id="UP001066276"/>
    </source>
</evidence>
<comment type="caution">
    <text evidence="2">The sequence shown here is derived from an EMBL/GenBank/DDBJ whole genome shotgun (WGS) entry which is preliminary data.</text>
</comment>
<feature type="compositionally biased region" description="Polar residues" evidence="1">
    <location>
        <begin position="125"/>
        <end position="135"/>
    </location>
</feature>
<organism evidence="2 3">
    <name type="scientific">Pleurodeles waltl</name>
    <name type="common">Iberian ribbed newt</name>
    <dbReference type="NCBI Taxonomy" id="8319"/>
    <lineage>
        <taxon>Eukaryota</taxon>
        <taxon>Metazoa</taxon>
        <taxon>Chordata</taxon>
        <taxon>Craniata</taxon>
        <taxon>Vertebrata</taxon>
        <taxon>Euteleostomi</taxon>
        <taxon>Amphibia</taxon>
        <taxon>Batrachia</taxon>
        <taxon>Caudata</taxon>
        <taxon>Salamandroidea</taxon>
        <taxon>Salamandridae</taxon>
        <taxon>Pleurodelinae</taxon>
        <taxon>Pleurodeles</taxon>
    </lineage>
</organism>
<dbReference type="Proteomes" id="UP001066276">
    <property type="component" value="Chromosome 8"/>
</dbReference>
<evidence type="ECO:0000256" key="1">
    <source>
        <dbReference type="SAM" id="MobiDB-lite"/>
    </source>
</evidence>
<accession>A0AAV7NRN3</accession>
<reference evidence="2" key="1">
    <citation type="journal article" date="2022" name="bioRxiv">
        <title>Sequencing and chromosome-scale assembly of the giantPleurodeles waltlgenome.</title>
        <authorList>
            <person name="Brown T."/>
            <person name="Elewa A."/>
            <person name="Iarovenko S."/>
            <person name="Subramanian E."/>
            <person name="Araus A.J."/>
            <person name="Petzold A."/>
            <person name="Susuki M."/>
            <person name="Suzuki K.-i.T."/>
            <person name="Hayashi T."/>
            <person name="Toyoda A."/>
            <person name="Oliveira C."/>
            <person name="Osipova E."/>
            <person name="Leigh N.D."/>
            <person name="Simon A."/>
            <person name="Yun M.H."/>
        </authorList>
    </citation>
    <scope>NUCLEOTIDE SEQUENCE</scope>
    <source>
        <strain evidence="2">20211129_DDA</strain>
        <tissue evidence="2">Liver</tissue>
    </source>
</reference>
<name>A0AAV7NRN3_PLEWA</name>
<dbReference type="AlphaFoldDB" id="A0AAV7NRN3"/>